<reference evidence="17" key="1">
    <citation type="submission" date="2018-09" db="EMBL/GenBank/DDBJ databases">
        <authorList>
            <person name="Manzano-Marin A."/>
            <person name="Manzano-Marin A."/>
        </authorList>
    </citation>
    <scope>NUCLEOTIDE SEQUENCE [LARGE SCALE GENOMIC DNA]</scope>
    <source>
        <strain evidence="17">BuCistrobi</strain>
    </source>
</reference>
<feature type="domain" description="Aminotransferase class I/classII large" evidence="15">
    <location>
        <begin position="44"/>
        <end position="345"/>
    </location>
</feature>
<comment type="subunit">
    <text evidence="4 14">Homodimer.</text>
</comment>
<keyword evidence="11 14" id="KW-0368">Histidine biosynthesis</keyword>
<gene>
    <name evidence="14 16" type="primary">hisC</name>
    <name evidence="16" type="ORF">BUCINSTRO3249_0071</name>
</gene>
<dbReference type="GO" id="GO:0004400">
    <property type="term" value="F:histidinol-phosphate transaminase activity"/>
    <property type="evidence" value="ECO:0007669"/>
    <property type="project" value="UniProtKB-UniRule"/>
</dbReference>
<dbReference type="Gene3D" id="3.90.1150.10">
    <property type="entry name" value="Aspartate Aminotransferase, domain 1"/>
    <property type="match status" value="1"/>
</dbReference>
<dbReference type="AlphaFoldDB" id="A0A3B1E7P4"/>
<dbReference type="OrthoDB" id="9813612at2"/>
<comment type="cofactor">
    <cofactor evidence="1 14">
        <name>pyridoxal 5'-phosphate</name>
        <dbReference type="ChEBI" id="CHEBI:597326"/>
    </cofactor>
</comment>
<accession>A0A3B1E7P4</accession>
<proteinExistence type="inferred from homology"/>
<keyword evidence="7 14" id="KW-0032">Aminotransferase</keyword>
<evidence type="ECO:0000256" key="2">
    <source>
        <dbReference type="ARBA" id="ARBA00005011"/>
    </source>
</evidence>
<dbReference type="Pfam" id="PF00155">
    <property type="entry name" value="Aminotran_1_2"/>
    <property type="match status" value="1"/>
</dbReference>
<dbReference type="CDD" id="cd00609">
    <property type="entry name" value="AAT_like"/>
    <property type="match status" value="1"/>
</dbReference>
<dbReference type="UniPathway" id="UPA00031">
    <property type="reaction ID" value="UER00012"/>
</dbReference>
<dbReference type="PANTHER" id="PTHR42885:SF2">
    <property type="entry name" value="HISTIDINOL-PHOSPHATE AMINOTRANSFERASE"/>
    <property type="match status" value="1"/>
</dbReference>
<name>A0A3B1E7P4_9GAMM</name>
<evidence type="ECO:0000256" key="5">
    <source>
        <dbReference type="ARBA" id="ARBA00012748"/>
    </source>
</evidence>
<evidence type="ECO:0000313" key="17">
    <source>
        <dbReference type="Proteomes" id="UP000271849"/>
    </source>
</evidence>
<dbReference type="RefSeq" id="WP_158348947.1">
    <property type="nucleotide sequence ID" value="NZ_LR025085.1"/>
</dbReference>
<dbReference type="EMBL" id="LR025085">
    <property type="protein sequence ID" value="VAX76307.1"/>
    <property type="molecule type" value="Genomic_DNA"/>
</dbReference>
<dbReference type="GO" id="GO:0030170">
    <property type="term" value="F:pyridoxal phosphate binding"/>
    <property type="evidence" value="ECO:0007669"/>
    <property type="project" value="InterPro"/>
</dbReference>
<evidence type="ECO:0000256" key="8">
    <source>
        <dbReference type="ARBA" id="ARBA00022605"/>
    </source>
</evidence>
<protein>
    <recommendedName>
        <fullName evidence="6 14">Histidinol-phosphate aminotransferase</fullName>
        <ecNumber evidence="5 14">2.6.1.9</ecNumber>
    </recommendedName>
    <alternativeName>
        <fullName evidence="12 14">Imidazole acetol-phosphate transaminase</fullName>
    </alternativeName>
</protein>
<dbReference type="PANTHER" id="PTHR42885">
    <property type="entry name" value="HISTIDINOL-PHOSPHATE AMINOTRANSFERASE-RELATED"/>
    <property type="match status" value="1"/>
</dbReference>
<comment type="similarity">
    <text evidence="3 14">Belongs to the class-II pyridoxal-phosphate-dependent aminotransferase family. Histidinol-phosphate aminotransferase subfamily.</text>
</comment>
<evidence type="ECO:0000256" key="13">
    <source>
        <dbReference type="ARBA" id="ARBA00047481"/>
    </source>
</evidence>
<dbReference type="NCBIfam" id="TIGR01141">
    <property type="entry name" value="hisC"/>
    <property type="match status" value="1"/>
</dbReference>
<dbReference type="Proteomes" id="UP000271849">
    <property type="component" value="Chromosome"/>
</dbReference>
<dbReference type="InterPro" id="IPR004839">
    <property type="entry name" value="Aminotransferase_I/II_large"/>
</dbReference>
<organism evidence="16 17">
    <name type="scientific">Buchnera aphidicola</name>
    <name type="common">Cinara strobi</name>
    <dbReference type="NCBI Taxonomy" id="1921549"/>
    <lineage>
        <taxon>Bacteria</taxon>
        <taxon>Pseudomonadati</taxon>
        <taxon>Pseudomonadota</taxon>
        <taxon>Gammaproteobacteria</taxon>
        <taxon>Enterobacterales</taxon>
        <taxon>Erwiniaceae</taxon>
        <taxon>Buchnera</taxon>
    </lineage>
</organism>
<dbReference type="Gene3D" id="3.40.640.10">
    <property type="entry name" value="Type I PLP-dependent aspartate aminotransferase-like (Major domain)"/>
    <property type="match status" value="1"/>
</dbReference>
<keyword evidence="10 14" id="KW-0663">Pyridoxal phosphate</keyword>
<dbReference type="SUPFAM" id="SSF53383">
    <property type="entry name" value="PLP-dependent transferases"/>
    <property type="match status" value="1"/>
</dbReference>
<dbReference type="InterPro" id="IPR015424">
    <property type="entry name" value="PyrdxlP-dep_Trfase"/>
</dbReference>
<evidence type="ECO:0000256" key="12">
    <source>
        <dbReference type="ARBA" id="ARBA00030262"/>
    </source>
</evidence>
<keyword evidence="9 14" id="KW-0808">Transferase</keyword>
<dbReference type="InterPro" id="IPR015421">
    <property type="entry name" value="PyrdxlP-dep_Trfase_major"/>
</dbReference>
<dbReference type="InterPro" id="IPR015422">
    <property type="entry name" value="PyrdxlP-dep_Trfase_small"/>
</dbReference>
<evidence type="ECO:0000256" key="11">
    <source>
        <dbReference type="ARBA" id="ARBA00023102"/>
    </source>
</evidence>
<evidence type="ECO:0000256" key="6">
    <source>
        <dbReference type="ARBA" id="ARBA00018048"/>
    </source>
</evidence>
<feature type="modified residue" description="N6-(pyridoxal phosphate)lysine" evidence="14">
    <location>
        <position position="209"/>
    </location>
</feature>
<dbReference type="InterPro" id="IPR001917">
    <property type="entry name" value="Aminotrans_II_pyridoxalP_BS"/>
</dbReference>
<evidence type="ECO:0000256" key="9">
    <source>
        <dbReference type="ARBA" id="ARBA00022679"/>
    </source>
</evidence>
<dbReference type="HAMAP" id="MF_01023">
    <property type="entry name" value="HisC_aminotrans_2"/>
    <property type="match status" value="1"/>
</dbReference>
<dbReference type="PROSITE" id="PS00599">
    <property type="entry name" value="AA_TRANSFER_CLASS_2"/>
    <property type="match status" value="1"/>
</dbReference>
<dbReference type="InterPro" id="IPR005861">
    <property type="entry name" value="HisP_aminotrans"/>
</dbReference>
<evidence type="ECO:0000256" key="4">
    <source>
        <dbReference type="ARBA" id="ARBA00011738"/>
    </source>
</evidence>
<evidence type="ECO:0000313" key="16">
    <source>
        <dbReference type="EMBL" id="VAX76307.1"/>
    </source>
</evidence>
<evidence type="ECO:0000256" key="7">
    <source>
        <dbReference type="ARBA" id="ARBA00022576"/>
    </source>
</evidence>
<comment type="catalytic activity">
    <reaction evidence="13 14">
        <text>L-histidinol phosphate + 2-oxoglutarate = 3-(imidazol-4-yl)-2-oxopropyl phosphate + L-glutamate</text>
        <dbReference type="Rhea" id="RHEA:23744"/>
        <dbReference type="ChEBI" id="CHEBI:16810"/>
        <dbReference type="ChEBI" id="CHEBI:29985"/>
        <dbReference type="ChEBI" id="CHEBI:57766"/>
        <dbReference type="ChEBI" id="CHEBI:57980"/>
        <dbReference type="EC" id="2.6.1.9"/>
    </reaction>
</comment>
<sequence length="363" mass="41848">MKKLIPKYIYNLQPYQSAGRIGLKGGIQLNANESPWNNTIQCKHNHLNRYPEFQPYKLLQLYSQYSGVSINQILITRGADEGIELLVKAFCNPIHDKVMFFQPTYDMYSVVSNIFNIRVVNIPLFSNFQLNLPEIQKNINDVKLIFFCNPNNPTGNLISKKDIIKIFSIITKNTLIVIDEAYIEYSIKNSFLIALKKSNNLVILRTLSKAFGLASLRCGFVISNINIINILKKVIAPYPIATPVSEIAINALSFKNIERVKNNIIKIKKNKKFLIKNLSFYSFIQFIFKSQTNFLLIKFFQSRKVFEHIISHGIIIRDQSHKSGLKDCLRISVGTMKECRELLTVLSLFKGKKIYNEKKIFIH</sequence>
<evidence type="ECO:0000256" key="1">
    <source>
        <dbReference type="ARBA" id="ARBA00001933"/>
    </source>
</evidence>
<comment type="pathway">
    <text evidence="2 14">Amino-acid biosynthesis; L-histidine biosynthesis; L-histidine from 5-phospho-alpha-D-ribose 1-diphosphate: step 7/9.</text>
</comment>
<evidence type="ECO:0000256" key="14">
    <source>
        <dbReference type="HAMAP-Rule" id="MF_01023"/>
    </source>
</evidence>
<evidence type="ECO:0000256" key="3">
    <source>
        <dbReference type="ARBA" id="ARBA00007970"/>
    </source>
</evidence>
<dbReference type="STRING" id="1921549.GCA_900128825_00070"/>
<dbReference type="GO" id="GO:0000105">
    <property type="term" value="P:L-histidine biosynthetic process"/>
    <property type="evidence" value="ECO:0007669"/>
    <property type="project" value="UniProtKB-UniRule"/>
</dbReference>
<keyword evidence="8 14" id="KW-0028">Amino-acid biosynthesis</keyword>
<evidence type="ECO:0000256" key="10">
    <source>
        <dbReference type="ARBA" id="ARBA00022898"/>
    </source>
</evidence>
<evidence type="ECO:0000259" key="15">
    <source>
        <dbReference type="Pfam" id="PF00155"/>
    </source>
</evidence>
<dbReference type="EC" id="2.6.1.9" evidence="5 14"/>